<dbReference type="InterPro" id="IPR013099">
    <property type="entry name" value="K_chnl_dom"/>
</dbReference>
<gene>
    <name evidence="3" type="ORF">FXF69_11265</name>
</gene>
<keyword evidence="3" id="KW-0407">Ion channel</keyword>
<keyword evidence="4" id="KW-1185">Reference proteome</keyword>
<proteinExistence type="predicted"/>
<dbReference type="STRING" id="1220554.GCA_001552135_03514"/>
<keyword evidence="1" id="KW-1133">Transmembrane helix</keyword>
<comment type="caution">
    <text evidence="3">The sequence shown here is derived from an EMBL/GenBank/DDBJ whole genome shotgun (WGS) entry which is preliminary data.</text>
</comment>
<dbReference type="EMBL" id="VSFG01000001">
    <property type="protein sequence ID" value="TYB49621.1"/>
    <property type="molecule type" value="Genomic_DNA"/>
</dbReference>
<dbReference type="AlphaFoldDB" id="A0A5D0P008"/>
<sequence>MDIRRARHGPLLRTVARVALTTAVVLGAFFAAPLTGPFTPVSAVVLGALLVALAGLVGWQARAIARARSPRLRAAEALATSVPLFILVFATGYCLLANNDPPGFNERLTHVDSLYFTITVFSSVGFGDIVPVSQAARGLTTVQMLGDLVFLGLAARVFLEAMRRGLERRADDADRPPGTPR</sequence>
<evidence type="ECO:0000259" key="2">
    <source>
        <dbReference type="Pfam" id="PF07885"/>
    </source>
</evidence>
<evidence type="ECO:0000256" key="1">
    <source>
        <dbReference type="SAM" id="Phobius"/>
    </source>
</evidence>
<dbReference type="SUPFAM" id="SSF81324">
    <property type="entry name" value="Voltage-gated potassium channels"/>
    <property type="match status" value="1"/>
</dbReference>
<dbReference type="RefSeq" id="WP_148344204.1">
    <property type="nucleotide sequence ID" value="NZ_VSFG01000001.1"/>
</dbReference>
<accession>A0A5D0P008</accession>
<protein>
    <submittedName>
        <fullName evidence="3">Two pore domain potassium channel family protein</fullName>
    </submittedName>
</protein>
<evidence type="ECO:0000313" key="4">
    <source>
        <dbReference type="Proteomes" id="UP000323380"/>
    </source>
</evidence>
<feature type="domain" description="Potassium channel" evidence="2">
    <location>
        <begin position="84"/>
        <end position="163"/>
    </location>
</feature>
<feature type="transmembrane region" description="Helical" evidence="1">
    <location>
        <begin position="77"/>
        <end position="98"/>
    </location>
</feature>
<evidence type="ECO:0000313" key="3">
    <source>
        <dbReference type="EMBL" id="TYB49621.1"/>
    </source>
</evidence>
<organism evidence="3 4">
    <name type="scientific">Actinomadura chibensis</name>
    <dbReference type="NCBI Taxonomy" id="392828"/>
    <lineage>
        <taxon>Bacteria</taxon>
        <taxon>Bacillati</taxon>
        <taxon>Actinomycetota</taxon>
        <taxon>Actinomycetes</taxon>
        <taxon>Streptosporangiales</taxon>
        <taxon>Thermomonosporaceae</taxon>
        <taxon>Actinomadura</taxon>
    </lineage>
</organism>
<feature type="transmembrane region" description="Helical" evidence="1">
    <location>
        <begin position="12"/>
        <end position="32"/>
    </location>
</feature>
<name>A0A5D0P008_9ACTN</name>
<feature type="transmembrane region" description="Helical" evidence="1">
    <location>
        <begin position="38"/>
        <end position="57"/>
    </location>
</feature>
<dbReference type="Pfam" id="PF07885">
    <property type="entry name" value="Ion_trans_2"/>
    <property type="match status" value="1"/>
</dbReference>
<dbReference type="Proteomes" id="UP000323380">
    <property type="component" value="Unassembled WGS sequence"/>
</dbReference>
<reference evidence="3 4" key="1">
    <citation type="submission" date="2019-08" db="EMBL/GenBank/DDBJ databases">
        <title>Actinomadura sp. nov. CYP1-5 isolated from mountain soil.</title>
        <authorList>
            <person name="Songsumanus A."/>
            <person name="Kuncharoen N."/>
            <person name="Kudo T."/>
            <person name="Yuki M."/>
            <person name="Igarashi Y."/>
            <person name="Tanasupawat S."/>
        </authorList>
    </citation>
    <scope>NUCLEOTIDE SEQUENCE [LARGE SCALE GENOMIC DNA]</scope>
    <source>
        <strain evidence="3 4">JCM 14158</strain>
    </source>
</reference>
<keyword evidence="1" id="KW-0812">Transmembrane</keyword>
<keyword evidence="1" id="KW-0472">Membrane</keyword>
<keyword evidence="3" id="KW-0406">Ion transport</keyword>
<dbReference type="Gene3D" id="1.10.287.70">
    <property type="match status" value="1"/>
</dbReference>
<keyword evidence="3" id="KW-0813">Transport</keyword>
<dbReference type="GO" id="GO:0034220">
    <property type="term" value="P:monoatomic ion transmembrane transport"/>
    <property type="evidence" value="ECO:0007669"/>
    <property type="project" value="UniProtKB-KW"/>
</dbReference>